<dbReference type="CDD" id="cd17324">
    <property type="entry name" value="MFS_NepI_like"/>
    <property type="match status" value="1"/>
</dbReference>
<evidence type="ECO:0000256" key="6">
    <source>
        <dbReference type="SAM" id="Phobius"/>
    </source>
</evidence>
<dbReference type="Pfam" id="PF07690">
    <property type="entry name" value="MFS_1"/>
    <property type="match status" value="1"/>
</dbReference>
<dbReference type="InterPro" id="IPR036259">
    <property type="entry name" value="MFS_trans_sf"/>
</dbReference>
<keyword evidence="2" id="KW-1003">Cell membrane</keyword>
<dbReference type="GO" id="GO:0022857">
    <property type="term" value="F:transmembrane transporter activity"/>
    <property type="evidence" value="ECO:0007669"/>
    <property type="project" value="InterPro"/>
</dbReference>
<feature type="transmembrane region" description="Helical" evidence="6">
    <location>
        <begin position="144"/>
        <end position="166"/>
    </location>
</feature>
<dbReference type="InterPro" id="IPR050189">
    <property type="entry name" value="MFS_Efflux_Transporters"/>
</dbReference>
<sequence length="405" mass="40154">MTSSNASSVPSRAGLALFALAIGAFGIGTTEFAPMGLLPVIASGLHVTIPAAGLLVSAYAIGVMAGAPLVTLALSSWPRRLALIVLMGLFTLGNLMSALAPGYEVLLVARVVTSLAHGAFFGLGAVVAASLAPPQRGASAVATVFAGLTVANLFGVPAAAWLGTLFGWRPPFAATAVLGLIAMLALRAALPAGGTQARPDLRRELVVLVRPGVLVALATTVLGAAAAFTLYTYVAPALQTLTGASPAYVTAMLVLIGAGFCIGNAAGGRLADRSPDGCLAAALGLLVAMMLVFPWLAATHGGAALAVFMWGIAVFAMVSPLQMRVMQAAADAPGLASSMNIGAFNVGNALGAVAGGAVISGGFGYAAVPRAGASIAAVGLALVIGRIVLRRRRGARLARGGPAAS</sequence>
<reference evidence="9" key="1">
    <citation type="submission" date="2011-03" db="EMBL/GenBank/DDBJ databases">
        <authorList>
            <person name="Voget S."/>
            <person name="Streit W.R."/>
            <person name="Jaeger K.E."/>
            <person name="Daniel R."/>
        </authorList>
    </citation>
    <scope>NUCLEOTIDE SEQUENCE [LARGE SCALE GENOMIC DNA]</scope>
    <source>
        <strain evidence="9">PG1</strain>
    </source>
</reference>
<dbReference type="EMBL" id="CP002581">
    <property type="protein sequence ID" value="AJK48999.1"/>
    <property type="molecule type" value="Genomic_DNA"/>
</dbReference>
<dbReference type="KEGG" id="bgp:BGL_2c09210"/>
<keyword evidence="9" id="KW-1185">Reference proteome</keyword>
<feature type="transmembrane region" description="Helical" evidence="6">
    <location>
        <begin position="371"/>
        <end position="389"/>
    </location>
</feature>
<feature type="transmembrane region" description="Helical" evidence="6">
    <location>
        <begin position="48"/>
        <end position="74"/>
    </location>
</feature>
<keyword evidence="4 6" id="KW-1133">Transmembrane helix</keyword>
<proteinExistence type="predicted"/>
<feature type="transmembrane region" description="Helical" evidence="6">
    <location>
        <begin position="278"/>
        <end position="297"/>
    </location>
</feature>
<dbReference type="GO" id="GO:0005886">
    <property type="term" value="C:plasma membrane"/>
    <property type="evidence" value="ECO:0007669"/>
    <property type="project" value="UniProtKB-SubCell"/>
</dbReference>
<organism evidence="8 9">
    <name type="scientific">Burkholderia plantarii</name>
    <dbReference type="NCBI Taxonomy" id="41899"/>
    <lineage>
        <taxon>Bacteria</taxon>
        <taxon>Pseudomonadati</taxon>
        <taxon>Pseudomonadota</taxon>
        <taxon>Betaproteobacteria</taxon>
        <taxon>Burkholderiales</taxon>
        <taxon>Burkholderiaceae</taxon>
        <taxon>Burkholderia</taxon>
    </lineage>
</organism>
<dbReference type="Gene3D" id="1.20.1250.20">
    <property type="entry name" value="MFS general substrate transporter like domains"/>
    <property type="match status" value="2"/>
</dbReference>
<dbReference type="Proteomes" id="UP000031838">
    <property type="component" value="Chromosome 2"/>
</dbReference>
<feature type="domain" description="Major facilitator superfamily (MFS) profile" evidence="7">
    <location>
        <begin position="16"/>
        <end position="394"/>
    </location>
</feature>
<gene>
    <name evidence="8" type="ORF">BGL_2c09210</name>
</gene>
<feature type="transmembrane region" description="Helical" evidence="6">
    <location>
        <begin position="211"/>
        <end position="234"/>
    </location>
</feature>
<evidence type="ECO:0000313" key="8">
    <source>
        <dbReference type="EMBL" id="AJK48999.1"/>
    </source>
</evidence>
<protein>
    <submittedName>
        <fullName evidence="8">Inner membrane transport protein, MFS family</fullName>
    </submittedName>
</protein>
<keyword evidence="3 6" id="KW-0812">Transmembrane</keyword>
<keyword evidence="5 6" id="KW-0472">Membrane</keyword>
<feature type="transmembrane region" description="Helical" evidence="6">
    <location>
        <begin position="81"/>
        <end position="101"/>
    </location>
</feature>
<evidence type="ECO:0000256" key="2">
    <source>
        <dbReference type="ARBA" id="ARBA00022475"/>
    </source>
</evidence>
<accession>A0A0B6S3L0</accession>
<dbReference type="HOGENOM" id="CLU_001265_61_2_4"/>
<evidence type="ECO:0000256" key="4">
    <source>
        <dbReference type="ARBA" id="ARBA00022989"/>
    </source>
</evidence>
<feature type="transmembrane region" description="Helical" evidence="6">
    <location>
        <begin position="107"/>
        <end position="132"/>
    </location>
</feature>
<feature type="transmembrane region" description="Helical" evidence="6">
    <location>
        <begin position="246"/>
        <end position="266"/>
    </location>
</feature>
<evidence type="ECO:0000259" key="7">
    <source>
        <dbReference type="PROSITE" id="PS50850"/>
    </source>
</evidence>
<comment type="subcellular location">
    <subcellularLocation>
        <location evidence="1">Cell membrane</location>
        <topology evidence="1">Multi-pass membrane protein</topology>
    </subcellularLocation>
</comment>
<dbReference type="InterPro" id="IPR011701">
    <property type="entry name" value="MFS"/>
</dbReference>
<feature type="transmembrane region" description="Helical" evidence="6">
    <location>
        <begin position="303"/>
        <end position="321"/>
    </location>
</feature>
<evidence type="ECO:0000256" key="1">
    <source>
        <dbReference type="ARBA" id="ARBA00004651"/>
    </source>
</evidence>
<evidence type="ECO:0000313" key="9">
    <source>
        <dbReference type="Proteomes" id="UP000031838"/>
    </source>
</evidence>
<reference evidence="8 9" key="2">
    <citation type="journal article" date="2016" name="Appl. Microbiol. Biotechnol.">
        <title>Mutations improving production and secretion of extracellular lipase by Burkholderia glumae PG1.</title>
        <authorList>
            <person name="Knapp A."/>
            <person name="Voget S."/>
            <person name="Gao R."/>
            <person name="Zaburannyi N."/>
            <person name="Krysciak D."/>
            <person name="Breuer M."/>
            <person name="Hauer B."/>
            <person name="Streit W.R."/>
            <person name="Muller R."/>
            <person name="Daniel R."/>
            <person name="Jaeger K.E."/>
        </authorList>
    </citation>
    <scope>NUCLEOTIDE SEQUENCE [LARGE SCALE GENOMIC DNA]</scope>
    <source>
        <strain evidence="8 9">PG1</strain>
    </source>
</reference>
<feature type="transmembrane region" description="Helical" evidence="6">
    <location>
        <begin position="342"/>
        <end position="365"/>
    </location>
</feature>
<evidence type="ECO:0000256" key="5">
    <source>
        <dbReference type="ARBA" id="ARBA00023136"/>
    </source>
</evidence>
<dbReference type="AlphaFoldDB" id="A0A0B6S3L0"/>
<dbReference type="PANTHER" id="PTHR43124:SF8">
    <property type="entry name" value="INNER MEMBRANE TRANSPORT PROTEIN YDHP"/>
    <property type="match status" value="1"/>
</dbReference>
<name>A0A0B6S3L0_BURPL</name>
<dbReference type="PROSITE" id="PS50850">
    <property type="entry name" value="MFS"/>
    <property type="match status" value="1"/>
</dbReference>
<dbReference type="PANTHER" id="PTHR43124">
    <property type="entry name" value="PURINE EFFLUX PUMP PBUE"/>
    <property type="match status" value="1"/>
</dbReference>
<feature type="transmembrane region" description="Helical" evidence="6">
    <location>
        <begin position="172"/>
        <end position="190"/>
    </location>
</feature>
<evidence type="ECO:0000256" key="3">
    <source>
        <dbReference type="ARBA" id="ARBA00022692"/>
    </source>
</evidence>
<dbReference type="InterPro" id="IPR020846">
    <property type="entry name" value="MFS_dom"/>
</dbReference>
<dbReference type="SUPFAM" id="SSF103473">
    <property type="entry name" value="MFS general substrate transporter"/>
    <property type="match status" value="1"/>
</dbReference>